<dbReference type="Pfam" id="PF13635">
    <property type="entry name" value="DUF4143"/>
    <property type="match status" value="1"/>
</dbReference>
<dbReference type="AlphaFoldDB" id="A0A831LAI3"/>
<dbReference type="Proteomes" id="UP000886047">
    <property type="component" value="Unassembled WGS sequence"/>
</dbReference>
<name>A0A831LAI3_9BACT</name>
<dbReference type="InterPro" id="IPR041682">
    <property type="entry name" value="AAA_14"/>
</dbReference>
<evidence type="ECO:0000259" key="2">
    <source>
        <dbReference type="Pfam" id="PF13635"/>
    </source>
</evidence>
<protein>
    <submittedName>
        <fullName evidence="3">ATP-binding protein</fullName>
    </submittedName>
</protein>
<evidence type="ECO:0000259" key="1">
    <source>
        <dbReference type="Pfam" id="PF13173"/>
    </source>
</evidence>
<evidence type="ECO:0000313" key="3">
    <source>
        <dbReference type="EMBL" id="HDR51099.1"/>
    </source>
</evidence>
<gene>
    <name evidence="3" type="ORF">ENN90_05675</name>
</gene>
<keyword evidence="3" id="KW-0067">ATP-binding</keyword>
<organism evidence="3">
    <name type="scientific">Mariniphaga anaerophila</name>
    <dbReference type="NCBI Taxonomy" id="1484053"/>
    <lineage>
        <taxon>Bacteria</taxon>
        <taxon>Pseudomonadati</taxon>
        <taxon>Bacteroidota</taxon>
        <taxon>Bacteroidia</taxon>
        <taxon>Marinilabiliales</taxon>
        <taxon>Prolixibacteraceae</taxon>
        <taxon>Mariniphaga</taxon>
    </lineage>
</organism>
<keyword evidence="3" id="KW-0547">Nucleotide-binding</keyword>
<dbReference type="Pfam" id="PF13173">
    <property type="entry name" value="AAA_14"/>
    <property type="match status" value="1"/>
</dbReference>
<reference evidence="3" key="1">
    <citation type="journal article" date="2020" name="mSystems">
        <title>Genome- and Community-Level Interaction Insights into Carbon Utilization and Element Cycling Functions of Hydrothermarchaeota in Hydrothermal Sediment.</title>
        <authorList>
            <person name="Zhou Z."/>
            <person name="Liu Y."/>
            <person name="Xu W."/>
            <person name="Pan J."/>
            <person name="Luo Z.H."/>
            <person name="Li M."/>
        </authorList>
    </citation>
    <scope>NUCLEOTIDE SEQUENCE [LARGE SCALE GENOMIC DNA]</scope>
    <source>
        <strain evidence="3">SpSt-1217</strain>
    </source>
</reference>
<dbReference type="InterPro" id="IPR025420">
    <property type="entry name" value="DUF4143"/>
</dbReference>
<dbReference type="PANTHER" id="PTHR33295:SF18">
    <property type="entry name" value="AAA+ ATPASE DOMAIN-CONTAINING PROTEIN"/>
    <property type="match status" value="1"/>
</dbReference>
<accession>A0A831LAI3</accession>
<proteinExistence type="predicted"/>
<comment type="caution">
    <text evidence="3">The sequence shown here is derived from an EMBL/GenBank/DDBJ whole genome shotgun (WGS) entry which is preliminary data.</text>
</comment>
<dbReference type="PANTHER" id="PTHR33295">
    <property type="entry name" value="ATPASE"/>
    <property type="match status" value="1"/>
</dbReference>
<dbReference type="EMBL" id="DSDK01000316">
    <property type="protein sequence ID" value="HDR51099.1"/>
    <property type="molecule type" value="Genomic_DNA"/>
</dbReference>
<feature type="domain" description="DUF4143" evidence="2">
    <location>
        <begin position="114"/>
        <end position="256"/>
    </location>
</feature>
<sequence>MFLFIDEVQLVEGWEKTINSYSQDYTTDFELFITGSNASILSGELASLLSGRYLSFEILTYSFTEFCEVTGDEPGKPALLSYLTTGALPEIFNLPDMETKMHYVQDLKNTIVLKDIILRHKIKDAALLESLFSFLAQNISNPVSVPNLVNYLKNIKVATNFNTLSSYIEYLKQTYVIHEAVRYDLRGKKTLSGVKKYYLNDLSFRNLLFPGFESGLGYLLKNFVFIELKQNGYEVFTGTDRNKEVDFVANKQGLTRYFQVCYLLSDEQVINREFGNLENINDNYEKIVVSLDDVSLGIRNGIRHVPAWQTKYFE</sequence>
<feature type="domain" description="AAA" evidence="1">
    <location>
        <begin position="2"/>
        <end position="67"/>
    </location>
</feature>
<dbReference type="GO" id="GO:0005524">
    <property type="term" value="F:ATP binding"/>
    <property type="evidence" value="ECO:0007669"/>
    <property type="project" value="UniProtKB-KW"/>
</dbReference>